<comment type="caution">
    <text evidence="3">The sequence shown here is derived from an EMBL/GenBank/DDBJ whole genome shotgun (WGS) entry which is preliminary data.</text>
</comment>
<dbReference type="Proteomes" id="UP000006757">
    <property type="component" value="Unassembled WGS sequence"/>
</dbReference>
<name>K1VKE8_TRIAC</name>
<dbReference type="InParanoid" id="K1VKE8"/>
<sequence>MAIHAAGNTYSPQQLTSRKCVPKQQAGRNRKDWEDVESFLRGQLPGFQWEQALPEPSIHRVVSGFSHRNTKFVDLIVPKLKTVEVQQRLKKLIKKVRRRRSKAPELVTNNDNVCTLSFAATTSTRDIARLVAVVILRYLYFCGRMWVVTMRDFGSAWLDPVAVYLHLVEAVLEQNYVRFFDDDGKTTLLGTVDLISGLPLTHGSLAGSSGKVTYLAHEQHGLRASLFRGDETDDDLYGNHGHEAFAVNVTRGSWRYPTLVAHIRSRQEPLQKLADSLAKVGILPKVTLPEFQPSKQMRELWMNNRVDPLEAVSRDPALPERLCRGLEAARREVKELADARRRQQAEAAEQANANGRRLMSGAQMPGGWIDMPNAHQVVSPSDPGCPVKLTWASASESLHRLLRLTSPLRAADSIDNANEGGQRETRTHLCAVPAFPKRASAEFQSRHTCCECGVKRSRVWCTGPVPGAMLCGQCWGRQFVCPFCSSEDSAWWYLIDGQDSSVRCCRTCHQNQAQGGSGYRLLEGLCLYPDCDTTYNVWRPWPGRKKAGRVCARHNASLRRDTNDCTRLTAVLDEILRSLPHRSATPLLLKREIAKLVDTRDITARARSGTRRYNKRPTNPKIDKTRRSAWPVPAASPDKRHQIDAEGPARHSTGNTDRTNCIHNSAKFAMLETSRDITDLAIFMTEMIPDVDVSGLAALRNKFSNRAINALGSPTARPPSSAPSTPSQASRTTTAAEQGVLAGPRPWRTGTTGIPQLDPAAAAARAAVPRAATPLAAHAEPALAGELGIPQLDPAAAAARAAVPRAAGHVAAPATLGAPARLASPAVLPVNFQEPGSHIDNPIVIDVADFGQFADVLAKVGVIEPVKLPEFEPFERIKALWKHNAVHPVEAVARDLGLPGRYEDGLKKARTEVMLQALNRGRKQAVADDVAVYLQLWEHRVISVVPRRRLQLGRAIVCELPPKEAKGGFRESYQEDPWLPRRPLASARIPSARRHTTSGTGSTGSAALCASVIGTTARSAVIKESDRVSPTLWTTFSPTLMGSSD</sequence>
<reference evidence="3 4" key="1">
    <citation type="journal article" date="2012" name="Eukaryot. Cell">
        <title>Genome sequence of the Trichosporon asahii environmental strain CBS 8904.</title>
        <authorList>
            <person name="Yang R.Y."/>
            <person name="Li H.T."/>
            <person name="Zhu H."/>
            <person name="Zhou G.P."/>
            <person name="Wang M."/>
            <person name="Wang L."/>
        </authorList>
    </citation>
    <scope>NUCLEOTIDE SEQUENCE [LARGE SCALE GENOMIC DNA]</scope>
    <source>
        <strain evidence="3 4">CBS 8904</strain>
    </source>
</reference>
<feature type="region of interest" description="Disordered" evidence="2">
    <location>
        <begin position="607"/>
        <end position="660"/>
    </location>
</feature>
<keyword evidence="4" id="KW-1185">Reference proteome</keyword>
<gene>
    <name evidence="3" type="ORF">A1Q2_06070</name>
</gene>
<accession>K1VKE8</accession>
<keyword evidence="1" id="KW-0175">Coiled coil</keyword>
<evidence type="ECO:0000256" key="2">
    <source>
        <dbReference type="SAM" id="MobiDB-lite"/>
    </source>
</evidence>
<feature type="region of interest" description="Disordered" evidence="2">
    <location>
        <begin position="710"/>
        <end position="755"/>
    </location>
</feature>
<evidence type="ECO:0000256" key="1">
    <source>
        <dbReference type="SAM" id="Coils"/>
    </source>
</evidence>
<evidence type="ECO:0000313" key="4">
    <source>
        <dbReference type="Proteomes" id="UP000006757"/>
    </source>
</evidence>
<organism evidence="3 4">
    <name type="scientific">Trichosporon asahii var. asahii (strain CBS 8904)</name>
    <name type="common">Yeast</name>
    <dbReference type="NCBI Taxonomy" id="1220162"/>
    <lineage>
        <taxon>Eukaryota</taxon>
        <taxon>Fungi</taxon>
        <taxon>Dikarya</taxon>
        <taxon>Basidiomycota</taxon>
        <taxon>Agaricomycotina</taxon>
        <taxon>Tremellomycetes</taxon>
        <taxon>Trichosporonales</taxon>
        <taxon>Trichosporonaceae</taxon>
        <taxon>Trichosporon</taxon>
    </lineage>
</organism>
<dbReference type="HOGENOM" id="CLU_310172_0_0_1"/>
<feature type="region of interest" description="Disordered" evidence="2">
    <location>
        <begin position="1"/>
        <end position="29"/>
    </location>
</feature>
<feature type="compositionally biased region" description="Low complexity" evidence="2">
    <location>
        <begin position="722"/>
        <end position="736"/>
    </location>
</feature>
<evidence type="ECO:0000313" key="3">
    <source>
        <dbReference type="EMBL" id="EKC99651.1"/>
    </source>
</evidence>
<proteinExistence type="predicted"/>
<dbReference type="EMBL" id="AMBO01000367">
    <property type="protein sequence ID" value="EKC99651.1"/>
    <property type="molecule type" value="Genomic_DNA"/>
</dbReference>
<feature type="coiled-coil region" evidence="1">
    <location>
        <begin position="326"/>
        <end position="353"/>
    </location>
</feature>
<protein>
    <submittedName>
        <fullName evidence="3">Uncharacterized protein</fullName>
    </submittedName>
</protein>
<dbReference type="AlphaFoldDB" id="K1VKE8"/>
<feature type="compositionally biased region" description="Basic and acidic residues" evidence="2">
    <location>
        <begin position="637"/>
        <end position="649"/>
    </location>
</feature>
<feature type="compositionally biased region" description="Polar residues" evidence="2">
    <location>
        <begin position="8"/>
        <end position="17"/>
    </location>
</feature>